<dbReference type="RefSeq" id="WP_200312260.1">
    <property type="nucleotide sequence ID" value="NZ_JAENIM010000044.1"/>
</dbReference>
<protein>
    <submittedName>
        <fullName evidence="3">DUF4261 domain-containing protein</fullName>
    </submittedName>
</protein>
<feature type="signal peptide" evidence="1">
    <location>
        <begin position="1"/>
        <end position="25"/>
    </location>
</feature>
<proteinExistence type="predicted"/>
<dbReference type="AlphaFoldDB" id="A0A8J7MG71"/>
<gene>
    <name evidence="3" type="ORF">JIN82_13880</name>
</gene>
<comment type="caution">
    <text evidence="3">The sequence shown here is derived from an EMBL/GenBank/DDBJ whole genome shotgun (WGS) entry which is preliminary data.</text>
</comment>
<keyword evidence="4" id="KW-1185">Reference proteome</keyword>
<feature type="chain" id="PRO_5035238568" evidence="1">
    <location>
        <begin position="26"/>
        <end position="284"/>
    </location>
</feature>
<evidence type="ECO:0000313" key="3">
    <source>
        <dbReference type="EMBL" id="MBK1792247.1"/>
    </source>
</evidence>
<evidence type="ECO:0000313" key="4">
    <source>
        <dbReference type="Proteomes" id="UP000624703"/>
    </source>
</evidence>
<accession>A0A8J7MG71</accession>
<dbReference type="Proteomes" id="UP000624703">
    <property type="component" value="Unassembled WGS sequence"/>
</dbReference>
<reference evidence="3" key="1">
    <citation type="submission" date="2021-01" db="EMBL/GenBank/DDBJ databases">
        <title>Modified the classification status of verrucomicrobia.</title>
        <authorList>
            <person name="Feng X."/>
        </authorList>
    </citation>
    <scope>NUCLEOTIDE SEQUENCE</scope>
    <source>
        <strain evidence="3">_KCTC 22039</strain>
    </source>
</reference>
<dbReference type="Pfam" id="PF14080">
    <property type="entry name" value="DUF4261"/>
    <property type="match status" value="1"/>
</dbReference>
<evidence type="ECO:0000259" key="2">
    <source>
        <dbReference type="Pfam" id="PF14080"/>
    </source>
</evidence>
<evidence type="ECO:0000256" key="1">
    <source>
        <dbReference type="SAM" id="SignalP"/>
    </source>
</evidence>
<dbReference type="EMBL" id="JAENIM010000044">
    <property type="protein sequence ID" value="MBK1792247.1"/>
    <property type="molecule type" value="Genomic_DNA"/>
</dbReference>
<feature type="domain" description="DUF4261" evidence="2">
    <location>
        <begin position="209"/>
        <end position="282"/>
    </location>
</feature>
<organism evidence="3 4">
    <name type="scientific">Persicirhabdus sediminis</name>
    <dbReference type="NCBI Taxonomy" id="454144"/>
    <lineage>
        <taxon>Bacteria</taxon>
        <taxon>Pseudomonadati</taxon>
        <taxon>Verrucomicrobiota</taxon>
        <taxon>Verrucomicrobiia</taxon>
        <taxon>Verrucomicrobiales</taxon>
        <taxon>Verrucomicrobiaceae</taxon>
        <taxon>Persicirhabdus</taxon>
    </lineage>
</organism>
<dbReference type="InterPro" id="IPR025357">
    <property type="entry name" value="DUF4261"/>
</dbReference>
<sequence>MKNTITYLLLAMGIFSLFHKSKAVAQPKLESPKHHLAFILLDQTEMPSAESIVSNFKDFAITGEKLSYDKEGSSDDILVVQLEGIGPVFIALKKAAIPHGEAENAFQYSLSSFREGAEIKAHKAHLIVTLMGVQDGNNERDVMSAFTSLLASVNKSSHSVGVYWGNAGATHTPDFFNLLAAEKDQLSRIMLWTGISRAPEENNRISYLTLGMNQLALPDLYLICKVDDASEGMGRLFDLLDYVITRGEAIPDGDTVGEDDEQRIPVNYVKSPADKKTIVCRIEL</sequence>
<name>A0A8J7MG71_9BACT</name>
<keyword evidence="1" id="KW-0732">Signal</keyword>